<feature type="transmembrane region" description="Helical" evidence="2">
    <location>
        <begin position="368"/>
        <end position="392"/>
    </location>
</feature>
<keyword evidence="3" id="KW-0813">Transport</keyword>
<comment type="caution">
    <text evidence="3">The sequence shown here is derived from an EMBL/GenBank/DDBJ whole genome shotgun (WGS) entry which is preliminary data.</text>
</comment>
<keyword evidence="3" id="KW-0762">Sugar transport</keyword>
<organism evidence="3 4">
    <name type="scientific">Aeromonas cavernicola</name>
    <dbReference type="NCBI Taxonomy" id="1006623"/>
    <lineage>
        <taxon>Bacteria</taxon>
        <taxon>Pseudomonadati</taxon>
        <taxon>Pseudomonadota</taxon>
        <taxon>Gammaproteobacteria</taxon>
        <taxon>Aeromonadales</taxon>
        <taxon>Aeromonadaceae</taxon>
        <taxon>Aeromonas</taxon>
    </lineage>
</organism>
<evidence type="ECO:0000313" key="4">
    <source>
        <dbReference type="Proteomes" id="UP000235861"/>
    </source>
</evidence>
<dbReference type="AlphaFoldDB" id="A0A2H9U7Y8"/>
<accession>A0A2H9U7Y8</accession>
<sequence length="397" mass="45043">MNINTIKDQVRRKLRKLKRDPKRFLIDSKGYKAAQFSWKKAIKLGSFLWVVCCFSVAILYYGIIASDRYVSEASIIIKQADQVKILPDALSMLGLGGSNHQDVLVIHTYLSSWDMLHQLDKALGLKAHYQSEQADWFSRLPSDASNEAFLEYYRAHLEIKLDELSGILTIQLQAFEPEYARKVVTLMLKEGESFINRLGHQVALEQLNFVESEVARSHERMQVERDKMLAFQNRHKLVSPEATSSAMQGVVAELDAELVRQSAELKRLQIYMNPKAPDVVAAKDKVEALTRQLAQEKQRLTSSDAQSLNEVNAEYQGVQVQTQLAADVYKTGLVSMEQARVEAYRKLKHLLVVGEPTAAQEAQYPRRLYNLATIGVLLCLFYGLVVMGLATLREHQD</sequence>
<dbReference type="OrthoDB" id="5580984at2"/>
<reference evidence="3 4" key="1">
    <citation type="submission" date="2017-11" db="EMBL/GenBank/DDBJ databases">
        <title>Draft genome sequence of environmental isolate Aeromonas cavernicola sp. nov. MDC 2508.</title>
        <authorList>
            <person name="Colston S.M."/>
            <person name="Navarro A."/>
            <person name="Martinez-Murcia A.J."/>
            <person name="Graf J."/>
        </authorList>
    </citation>
    <scope>NUCLEOTIDE SEQUENCE [LARGE SCALE GENOMIC DNA]</scope>
    <source>
        <strain evidence="3 4">MDC 2508</strain>
    </source>
</reference>
<protein>
    <submittedName>
        <fullName evidence="3">Sugar transporter</fullName>
    </submittedName>
</protein>
<dbReference type="EMBL" id="PGGC01000030">
    <property type="protein sequence ID" value="PJG60124.1"/>
    <property type="molecule type" value="Genomic_DNA"/>
</dbReference>
<dbReference type="GO" id="GO:0005886">
    <property type="term" value="C:plasma membrane"/>
    <property type="evidence" value="ECO:0007669"/>
    <property type="project" value="TreeGrafter"/>
</dbReference>
<dbReference type="RefSeq" id="WP_100292881.1">
    <property type="nucleotide sequence ID" value="NZ_PGGC01000030.1"/>
</dbReference>
<gene>
    <name evidence="3" type="ORF">CUC53_03600</name>
</gene>
<evidence type="ECO:0000313" key="3">
    <source>
        <dbReference type="EMBL" id="PJG60124.1"/>
    </source>
</evidence>
<dbReference type="Proteomes" id="UP000235861">
    <property type="component" value="Unassembled WGS sequence"/>
</dbReference>
<evidence type="ECO:0000256" key="2">
    <source>
        <dbReference type="SAM" id="Phobius"/>
    </source>
</evidence>
<dbReference type="PANTHER" id="PTHR32309:SF13">
    <property type="entry name" value="FERRIC ENTEROBACTIN TRANSPORT PROTEIN FEPE"/>
    <property type="match status" value="1"/>
</dbReference>
<proteinExistence type="predicted"/>
<keyword evidence="2" id="KW-0812">Transmembrane</keyword>
<evidence type="ECO:0000256" key="1">
    <source>
        <dbReference type="SAM" id="Coils"/>
    </source>
</evidence>
<dbReference type="GO" id="GO:0004713">
    <property type="term" value="F:protein tyrosine kinase activity"/>
    <property type="evidence" value="ECO:0007669"/>
    <property type="project" value="TreeGrafter"/>
</dbReference>
<keyword evidence="4" id="KW-1185">Reference proteome</keyword>
<dbReference type="InterPro" id="IPR050445">
    <property type="entry name" value="Bact_polysacc_biosynth/exp"/>
</dbReference>
<feature type="coiled-coil region" evidence="1">
    <location>
        <begin position="251"/>
        <end position="306"/>
    </location>
</feature>
<keyword evidence="2" id="KW-0472">Membrane</keyword>
<feature type="transmembrane region" description="Helical" evidence="2">
    <location>
        <begin position="41"/>
        <end position="63"/>
    </location>
</feature>
<keyword evidence="1" id="KW-0175">Coiled coil</keyword>
<name>A0A2H9U7Y8_9GAMM</name>
<dbReference type="PANTHER" id="PTHR32309">
    <property type="entry name" value="TYROSINE-PROTEIN KINASE"/>
    <property type="match status" value="1"/>
</dbReference>
<keyword evidence="2" id="KW-1133">Transmembrane helix</keyword>